<evidence type="ECO:0000313" key="8">
    <source>
        <dbReference type="EMBL" id="KAJ3115851.1"/>
    </source>
</evidence>
<keyword evidence="4" id="KW-0645">Protease</keyword>
<proteinExistence type="inferred from homology"/>
<evidence type="ECO:0000256" key="1">
    <source>
        <dbReference type="ARBA" id="ARBA00007447"/>
    </source>
</evidence>
<dbReference type="InterPro" id="IPR001461">
    <property type="entry name" value="Aspartic_peptidase_A1"/>
</dbReference>
<dbReference type="Gene3D" id="2.40.70.10">
    <property type="entry name" value="Acid Proteases"/>
    <property type="match status" value="2"/>
</dbReference>
<feature type="domain" description="Peptidase A1" evidence="7">
    <location>
        <begin position="85"/>
        <end position="411"/>
    </location>
</feature>
<dbReference type="InterPro" id="IPR034164">
    <property type="entry name" value="Pepsin-like_dom"/>
</dbReference>
<feature type="region of interest" description="Disordered" evidence="5">
    <location>
        <begin position="421"/>
        <end position="450"/>
    </location>
</feature>
<dbReference type="CDD" id="cd05471">
    <property type="entry name" value="pepsin_like"/>
    <property type="match status" value="1"/>
</dbReference>
<accession>A0AAD5T012</accession>
<evidence type="ECO:0000256" key="6">
    <source>
        <dbReference type="SAM" id="SignalP"/>
    </source>
</evidence>
<evidence type="ECO:0000256" key="5">
    <source>
        <dbReference type="SAM" id="MobiDB-lite"/>
    </source>
</evidence>
<dbReference type="PANTHER" id="PTHR47966">
    <property type="entry name" value="BETA-SITE APP-CLEAVING ENZYME, ISOFORM A-RELATED"/>
    <property type="match status" value="1"/>
</dbReference>
<dbReference type="PRINTS" id="PR00792">
    <property type="entry name" value="PEPSIN"/>
</dbReference>
<gene>
    <name evidence="8" type="ORF">HK100_001221</name>
</gene>
<evidence type="ECO:0000256" key="3">
    <source>
        <dbReference type="PIRSR" id="PIRSR601461-1"/>
    </source>
</evidence>
<feature type="signal peptide" evidence="6">
    <location>
        <begin position="1"/>
        <end position="18"/>
    </location>
</feature>
<keyword evidence="4" id="KW-0378">Hydrolase</keyword>
<evidence type="ECO:0000256" key="4">
    <source>
        <dbReference type="RuleBase" id="RU000454"/>
    </source>
</evidence>
<dbReference type="GO" id="GO:0006508">
    <property type="term" value="P:proteolysis"/>
    <property type="evidence" value="ECO:0007669"/>
    <property type="project" value="UniProtKB-KW"/>
</dbReference>
<dbReference type="InterPro" id="IPR021109">
    <property type="entry name" value="Peptidase_aspartic_dom_sf"/>
</dbReference>
<reference evidence="8" key="1">
    <citation type="submission" date="2020-05" db="EMBL/GenBank/DDBJ databases">
        <title>Phylogenomic resolution of chytrid fungi.</title>
        <authorList>
            <person name="Stajich J.E."/>
            <person name="Amses K."/>
            <person name="Simmons R."/>
            <person name="Seto K."/>
            <person name="Myers J."/>
            <person name="Bonds A."/>
            <person name="Quandt C.A."/>
            <person name="Barry K."/>
            <person name="Liu P."/>
            <person name="Grigoriev I."/>
            <person name="Longcore J.E."/>
            <person name="James T.Y."/>
        </authorList>
    </citation>
    <scope>NUCLEOTIDE SEQUENCE</scope>
    <source>
        <strain evidence="8">JEL0513</strain>
    </source>
</reference>
<protein>
    <recommendedName>
        <fullName evidence="7">Peptidase A1 domain-containing protein</fullName>
    </recommendedName>
</protein>
<feature type="chain" id="PRO_5042048718" description="Peptidase A1 domain-containing protein" evidence="6">
    <location>
        <begin position="19"/>
        <end position="546"/>
    </location>
</feature>
<feature type="active site" evidence="3">
    <location>
        <position position="102"/>
    </location>
</feature>
<feature type="active site" evidence="3">
    <location>
        <position position="301"/>
    </location>
</feature>
<dbReference type="EMBL" id="JADGJH010001266">
    <property type="protein sequence ID" value="KAJ3115851.1"/>
    <property type="molecule type" value="Genomic_DNA"/>
</dbReference>
<dbReference type="InterPro" id="IPR033121">
    <property type="entry name" value="PEPTIDASE_A1"/>
</dbReference>
<dbReference type="PROSITE" id="PS00141">
    <property type="entry name" value="ASP_PROTEASE"/>
    <property type="match status" value="1"/>
</dbReference>
<dbReference type="AlphaFoldDB" id="A0AAD5T012"/>
<sequence length="546" mass="55664">MVLISIVLSIAAAGVALAGAPVTVPISKSAKALSIPAGLRAKANAAQRIASINNRIKAGNPARSLLSTTSATTSGNLANVENFLYLVNVTLSDGNIWPIDLDTGSSDVWFRTAYCYSPDSSCDVNYSNATDGSVYPETPFYFVDTYGSGAAAGIVGYSNVTLGGLNAEILVGLSILLVEQQQGLLGLAFSSLGVISSSVTPYVHVSGNWFDALNLDNPVFGFYLSDYADGDYGEITLGGYDSEKYTGDITWQPLVNVTEDYLGNPSPGYWTFSLLPWTWSVPGTSASGAIGSSNTPYAIADTGTTLLIVPNDVALGVYAALNITFNNDPDIQDYTIPCTNNLPPFVFSYEGVDFPIPSEIYTLLAGTDSLGNDVCIPGITGGGDGIAIFGDIFLRTYYSFYDKKNIQLGFAKAVHPTTATSSTATSATSSSATGTASGTSATGTVSASGATGSASGVTGTAASSGSVSATVSSTVSGTAKSTVSSGTSATGSVGSTASSVATSANSYVAPTVIGTTTTTSTPVNLYNGATRVFAAVGVVAFSILLL</sequence>
<comment type="similarity">
    <text evidence="1 4">Belongs to the peptidase A1 family.</text>
</comment>
<dbReference type="GO" id="GO:0004190">
    <property type="term" value="F:aspartic-type endopeptidase activity"/>
    <property type="evidence" value="ECO:0007669"/>
    <property type="project" value="UniProtKB-KW"/>
</dbReference>
<organism evidence="8 9">
    <name type="scientific">Physocladia obscura</name>
    <dbReference type="NCBI Taxonomy" id="109957"/>
    <lineage>
        <taxon>Eukaryota</taxon>
        <taxon>Fungi</taxon>
        <taxon>Fungi incertae sedis</taxon>
        <taxon>Chytridiomycota</taxon>
        <taxon>Chytridiomycota incertae sedis</taxon>
        <taxon>Chytridiomycetes</taxon>
        <taxon>Chytridiales</taxon>
        <taxon>Chytriomycetaceae</taxon>
        <taxon>Physocladia</taxon>
    </lineage>
</organism>
<dbReference type="InterPro" id="IPR001969">
    <property type="entry name" value="Aspartic_peptidase_AS"/>
</dbReference>
<dbReference type="Pfam" id="PF00026">
    <property type="entry name" value="Asp"/>
    <property type="match status" value="1"/>
</dbReference>
<evidence type="ECO:0000259" key="7">
    <source>
        <dbReference type="PROSITE" id="PS51767"/>
    </source>
</evidence>
<dbReference type="SUPFAM" id="SSF50630">
    <property type="entry name" value="Acid proteases"/>
    <property type="match status" value="1"/>
</dbReference>
<evidence type="ECO:0000256" key="2">
    <source>
        <dbReference type="ARBA" id="ARBA00022750"/>
    </source>
</evidence>
<keyword evidence="6" id="KW-0732">Signal</keyword>
<dbReference type="Proteomes" id="UP001211907">
    <property type="component" value="Unassembled WGS sequence"/>
</dbReference>
<keyword evidence="9" id="KW-1185">Reference proteome</keyword>
<comment type="caution">
    <text evidence="8">The sequence shown here is derived from an EMBL/GenBank/DDBJ whole genome shotgun (WGS) entry which is preliminary data.</text>
</comment>
<evidence type="ECO:0000313" key="9">
    <source>
        <dbReference type="Proteomes" id="UP001211907"/>
    </source>
</evidence>
<keyword evidence="2 4" id="KW-0064">Aspartyl protease</keyword>
<dbReference type="PANTHER" id="PTHR47966:SF51">
    <property type="entry name" value="BETA-SITE APP-CLEAVING ENZYME, ISOFORM A-RELATED"/>
    <property type="match status" value="1"/>
</dbReference>
<name>A0AAD5T012_9FUNG</name>
<dbReference type="PROSITE" id="PS51767">
    <property type="entry name" value="PEPTIDASE_A1"/>
    <property type="match status" value="1"/>
</dbReference>